<protein>
    <submittedName>
        <fullName evidence="5">HxlR family transcriptional regulator</fullName>
    </submittedName>
</protein>
<accession>A0A101P287</accession>
<dbReference type="Proteomes" id="UP000053127">
    <property type="component" value="Unassembled WGS sequence"/>
</dbReference>
<evidence type="ECO:0000313" key="6">
    <source>
        <dbReference type="Proteomes" id="UP000053127"/>
    </source>
</evidence>
<reference evidence="5 6" key="1">
    <citation type="submission" date="2015-10" db="EMBL/GenBank/DDBJ databases">
        <title>Draft genome sequence of Streptomyces yokosukanensis DSM 40224, type strain for the species Streptomyces yokosukanensis.</title>
        <authorList>
            <person name="Ruckert C."/>
            <person name="Winkler A."/>
            <person name="Kalinowski J."/>
            <person name="Kampfer P."/>
            <person name="Glaeser S."/>
        </authorList>
    </citation>
    <scope>NUCLEOTIDE SEQUENCE [LARGE SCALE GENOMIC DNA]</scope>
    <source>
        <strain evidence="5 6">DSM 40224</strain>
    </source>
</reference>
<dbReference type="PANTHER" id="PTHR33204:SF39">
    <property type="entry name" value="TRANSCRIPTIONAL REGULATORY PROTEIN"/>
    <property type="match status" value="1"/>
</dbReference>
<dbReference type="OrthoDB" id="370168at2"/>
<dbReference type="InterPro" id="IPR002577">
    <property type="entry name" value="HTH_HxlR"/>
</dbReference>
<dbReference type="AlphaFoldDB" id="A0A101P287"/>
<dbReference type="Gene3D" id="1.10.10.10">
    <property type="entry name" value="Winged helix-like DNA-binding domain superfamily/Winged helix DNA-binding domain"/>
    <property type="match status" value="1"/>
</dbReference>
<dbReference type="InterPro" id="IPR036388">
    <property type="entry name" value="WH-like_DNA-bd_sf"/>
</dbReference>
<dbReference type="SUPFAM" id="SSF46785">
    <property type="entry name" value="Winged helix' DNA-binding domain"/>
    <property type="match status" value="1"/>
</dbReference>
<evidence type="ECO:0000256" key="3">
    <source>
        <dbReference type="ARBA" id="ARBA00023163"/>
    </source>
</evidence>
<keyword evidence="3" id="KW-0804">Transcription</keyword>
<proteinExistence type="predicted"/>
<dbReference type="Pfam" id="PF01638">
    <property type="entry name" value="HxlR"/>
    <property type="match status" value="1"/>
</dbReference>
<organism evidence="5 6">
    <name type="scientific">Streptomyces yokosukanensis</name>
    <dbReference type="NCBI Taxonomy" id="67386"/>
    <lineage>
        <taxon>Bacteria</taxon>
        <taxon>Bacillati</taxon>
        <taxon>Actinomycetota</taxon>
        <taxon>Actinomycetes</taxon>
        <taxon>Kitasatosporales</taxon>
        <taxon>Streptomycetaceae</taxon>
        <taxon>Streptomyces</taxon>
    </lineage>
</organism>
<evidence type="ECO:0000256" key="2">
    <source>
        <dbReference type="ARBA" id="ARBA00023125"/>
    </source>
</evidence>
<evidence type="ECO:0000313" key="5">
    <source>
        <dbReference type="EMBL" id="KUN03586.1"/>
    </source>
</evidence>
<dbReference type="GO" id="GO:0003677">
    <property type="term" value="F:DNA binding"/>
    <property type="evidence" value="ECO:0007669"/>
    <property type="project" value="UniProtKB-KW"/>
</dbReference>
<keyword evidence="1" id="KW-0805">Transcription regulation</keyword>
<dbReference type="RefSeq" id="WP_067127403.1">
    <property type="nucleotide sequence ID" value="NZ_JBFACD010000048.1"/>
</dbReference>
<keyword evidence="6" id="KW-1185">Reference proteome</keyword>
<dbReference type="EMBL" id="LMWN01000033">
    <property type="protein sequence ID" value="KUN03586.1"/>
    <property type="molecule type" value="Genomic_DNA"/>
</dbReference>
<comment type="caution">
    <text evidence="5">The sequence shown here is derived from an EMBL/GenBank/DDBJ whole genome shotgun (WGS) entry which is preliminary data.</text>
</comment>
<gene>
    <name evidence="5" type="ORF">AQI95_24215</name>
</gene>
<keyword evidence="2" id="KW-0238">DNA-binding</keyword>
<dbReference type="STRING" id="67386.AQI95_24215"/>
<evidence type="ECO:0000256" key="1">
    <source>
        <dbReference type="ARBA" id="ARBA00023015"/>
    </source>
</evidence>
<name>A0A101P287_9ACTN</name>
<feature type="domain" description="HTH hxlR-type" evidence="4">
    <location>
        <begin position="8"/>
        <end position="108"/>
    </location>
</feature>
<sequence length="119" mass="13259">MSEVSENVGALANSVFANIANKWALLIIETLGTETLRFSQIKARMNGVSHKMLAQTLRNLERDGIVNRTPYATVPPRVDYCLTDAGRELQQTVHGICHWTRSHLDHIEAARQRFDSAGG</sequence>
<dbReference type="PROSITE" id="PS51118">
    <property type="entry name" value="HTH_HXLR"/>
    <property type="match status" value="1"/>
</dbReference>
<dbReference type="InterPro" id="IPR036390">
    <property type="entry name" value="WH_DNA-bd_sf"/>
</dbReference>
<evidence type="ECO:0000259" key="4">
    <source>
        <dbReference type="PROSITE" id="PS51118"/>
    </source>
</evidence>
<dbReference type="PANTHER" id="PTHR33204">
    <property type="entry name" value="TRANSCRIPTIONAL REGULATOR, MARR FAMILY"/>
    <property type="match status" value="1"/>
</dbReference>